<evidence type="ECO:0000313" key="1">
    <source>
        <dbReference type="EMBL" id="RMX61414.1"/>
    </source>
</evidence>
<name>A0A3M6V7H1_POCDA</name>
<organism evidence="1 2">
    <name type="scientific">Pocillopora damicornis</name>
    <name type="common">Cauliflower coral</name>
    <name type="synonym">Millepora damicornis</name>
    <dbReference type="NCBI Taxonomy" id="46731"/>
    <lineage>
        <taxon>Eukaryota</taxon>
        <taxon>Metazoa</taxon>
        <taxon>Cnidaria</taxon>
        <taxon>Anthozoa</taxon>
        <taxon>Hexacorallia</taxon>
        <taxon>Scleractinia</taxon>
        <taxon>Astrocoeniina</taxon>
        <taxon>Pocilloporidae</taxon>
        <taxon>Pocillopora</taxon>
    </lineage>
</organism>
<reference evidence="1 2" key="1">
    <citation type="journal article" date="2018" name="Sci. Rep.">
        <title>Comparative analysis of the Pocillopora damicornis genome highlights role of immune system in coral evolution.</title>
        <authorList>
            <person name="Cunning R."/>
            <person name="Bay R.A."/>
            <person name="Gillette P."/>
            <person name="Baker A.C."/>
            <person name="Traylor-Knowles N."/>
        </authorList>
    </citation>
    <scope>NUCLEOTIDE SEQUENCE [LARGE SCALE GENOMIC DNA]</scope>
    <source>
        <strain evidence="1">RSMAS</strain>
        <tissue evidence="1">Whole animal</tissue>
    </source>
</reference>
<accession>A0A3M6V7H1</accession>
<dbReference type="EMBL" id="RCHS01000013">
    <property type="protein sequence ID" value="RMX61414.1"/>
    <property type="molecule type" value="Genomic_DNA"/>
</dbReference>
<comment type="caution">
    <text evidence="1">The sequence shown here is derived from an EMBL/GenBank/DDBJ whole genome shotgun (WGS) entry which is preliminary data.</text>
</comment>
<gene>
    <name evidence="1" type="ORF">pdam_00017414</name>
</gene>
<proteinExistence type="predicted"/>
<sequence>HKAATLDKTQTAAKIILVRFKVTFVLYLSPNNRARSLSTVMAVIVPKDTPHNAASLVYLQRFQCSLAIDIQ</sequence>
<protein>
    <submittedName>
        <fullName evidence="1">Uncharacterized protein</fullName>
    </submittedName>
</protein>
<evidence type="ECO:0000313" key="2">
    <source>
        <dbReference type="Proteomes" id="UP000275408"/>
    </source>
</evidence>
<dbReference type="Proteomes" id="UP000275408">
    <property type="component" value="Unassembled WGS sequence"/>
</dbReference>
<dbReference type="AlphaFoldDB" id="A0A3M6V7H1"/>
<keyword evidence="2" id="KW-1185">Reference proteome</keyword>
<feature type="non-terminal residue" evidence="1">
    <location>
        <position position="1"/>
    </location>
</feature>